<evidence type="ECO:0000256" key="9">
    <source>
        <dbReference type="HAMAP-Rule" id="MF_00911"/>
    </source>
</evidence>
<dbReference type="EMBL" id="FNFD01000011">
    <property type="protein sequence ID" value="SDK85439.1"/>
    <property type="molecule type" value="Genomic_DNA"/>
</dbReference>
<evidence type="ECO:0000256" key="8">
    <source>
        <dbReference type="ARBA" id="ARBA00023306"/>
    </source>
</evidence>
<organism evidence="12 13">
    <name type="scientific">Pseudomonas indica</name>
    <dbReference type="NCBI Taxonomy" id="137658"/>
    <lineage>
        <taxon>Bacteria</taxon>
        <taxon>Pseudomonadati</taxon>
        <taxon>Pseudomonadota</taxon>
        <taxon>Gammaproteobacteria</taxon>
        <taxon>Pseudomonadales</taxon>
        <taxon>Pseudomonadaceae</taxon>
        <taxon>Pseudomonas</taxon>
    </lineage>
</organism>
<evidence type="ECO:0000256" key="10">
    <source>
        <dbReference type="SAM" id="MobiDB-lite"/>
    </source>
</evidence>
<dbReference type="Gene3D" id="3.40.50.11690">
    <property type="entry name" value="Cell division protein FtsQ/DivIB"/>
    <property type="match status" value="1"/>
</dbReference>
<comment type="subcellular location">
    <subcellularLocation>
        <location evidence="9">Cell inner membrane</location>
        <topology evidence="9">Single-pass type II membrane protein</topology>
    </subcellularLocation>
    <subcellularLocation>
        <location evidence="1">Membrane</location>
    </subcellularLocation>
    <text evidence="9">Localizes to the division septum.</text>
</comment>
<dbReference type="GO" id="GO:0090529">
    <property type="term" value="P:cell septum assembly"/>
    <property type="evidence" value="ECO:0007669"/>
    <property type="project" value="InterPro"/>
</dbReference>
<accession>A0A1G9FAL9</accession>
<dbReference type="Pfam" id="PF03799">
    <property type="entry name" value="FtsQ_DivIB_C"/>
    <property type="match status" value="1"/>
</dbReference>
<dbReference type="InterPro" id="IPR034746">
    <property type="entry name" value="POTRA"/>
</dbReference>
<comment type="function">
    <text evidence="9">Essential cell division protein. May link together the upstream cell division proteins, which are predominantly cytoplasmic, with the downstream cell division proteins, which are predominantly periplasmic. May control correct divisome assembly.</text>
</comment>
<evidence type="ECO:0000259" key="11">
    <source>
        <dbReference type="PROSITE" id="PS51779"/>
    </source>
</evidence>
<evidence type="ECO:0000256" key="5">
    <source>
        <dbReference type="ARBA" id="ARBA00022692"/>
    </source>
</evidence>
<evidence type="ECO:0000313" key="12">
    <source>
        <dbReference type="EMBL" id="SDK85439.1"/>
    </source>
</evidence>
<dbReference type="InterPro" id="IPR026579">
    <property type="entry name" value="FtsQ"/>
</dbReference>
<evidence type="ECO:0000256" key="2">
    <source>
        <dbReference type="ARBA" id="ARBA00022475"/>
    </source>
</evidence>
<dbReference type="OrthoDB" id="9790370at2"/>
<dbReference type="HAMAP" id="MF_00911">
    <property type="entry name" value="FtsQ_subfam"/>
    <property type="match status" value="1"/>
</dbReference>
<dbReference type="InterPro" id="IPR005548">
    <property type="entry name" value="Cell_div_FtsQ/DivIB_C"/>
</dbReference>
<dbReference type="InterPro" id="IPR013685">
    <property type="entry name" value="POTRA_FtsQ_type"/>
</dbReference>
<keyword evidence="3 9" id="KW-0997">Cell inner membrane</keyword>
<dbReference type="PANTHER" id="PTHR35851:SF1">
    <property type="entry name" value="CELL DIVISION PROTEIN FTSQ"/>
    <property type="match status" value="1"/>
</dbReference>
<keyword evidence="4 9" id="KW-0132">Cell division</keyword>
<dbReference type="GO" id="GO:0043093">
    <property type="term" value="P:FtsZ-dependent cytokinesis"/>
    <property type="evidence" value="ECO:0007669"/>
    <property type="project" value="UniProtKB-UniRule"/>
</dbReference>
<keyword evidence="5 9" id="KW-0812">Transmembrane</keyword>
<keyword evidence="13" id="KW-1185">Reference proteome</keyword>
<sequence>MHGATLRHQQPGSGRASMRKPAPRGASRMVAKEPLSARLPKPNFALFKRLAWPLLLVGLGFGAYELAQRLLPYADRPIVKVSVEGDLSYISQQAVQQRIAPFVEASFFTVDLAGMRGELEQMPWIAHAEVRRVWPDQVLIRLEEQLPIARWGDEALLNNQGQAFAPRESAHYEHLPQLYGPKRAQQRVMQQYQVLSQMLRPLGFSVARLELRERGSWFLTTGAGSDGQSIELLLGRDHLVEKMRRFISIYDKALKEQIANIERIDLRYPNGLAVAWRAPVPDAAAMTARAEN</sequence>
<name>A0A1G9FAL9_9PSED</name>
<dbReference type="Proteomes" id="UP000198706">
    <property type="component" value="Unassembled WGS sequence"/>
</dbReference>
<dbReference type="RefSeq" id="WP_084336624.1">
    <property type="nucleotide sequence ID" value="NZ_CBKZNZ010000002.1"/>
</dbReference>
<feature type="domain" description="POTRA" evidence="11">
    <location>
        <begin position="76"/>
        <end position="145"/>
    </location>
</feature>
<dbReference type="Pfam" id="PF08478">
    <property type="entry name" value="POTRA_1"/>
    <property type="match status" value="1"/>
</dbReference>
<reference evidence="12 13" key="1">
    <citation type="submission" date="2016-10" db="EMBL/GenBank/DDBJ databases">
        <authorList>
            <person name="de Groot N.N."/>
        </authorList>
    </citation>
    <scope>NUCLEOTIDE SEQUENCE [LARGE SCALE GENOMIC DNA]</scope>
    <source>
        <strain evidence="12 13">JCM 21544</strain>
    </source>
</reference>
<dbReference type="InterPro" id="IPR045335">
    <property type="entry name" value="FtsQ_C_sf"/>
</dbReference>
<evidence type="ECO:0000256" key="6">
    <source>
        <dbReference type="ARBA" id="ARBA00022989"/>
    </source>
</evidence>
<keyword evidence="6 9" id="KW-1133">Transmembrane helix</keyword>
<comment type="subunit">
    <text evidence="9">Part of a complex composed of FtsB, FtsL and FtsQ.</text>
</comment>
<dbReference type="AlphaFoldDB" id="A0A1G9FAL9"/>
<dbReference type="PROSITE" id="PS51779">
    <property type="entry name" value="POTRA"/>
    <property type="match status" value="1"/>
</dbReference>
<dbReference type="GO" id="GO:0032153">
    <property type="term" value="C:cell division site"/>
    <property type="evidence" value="ECO:0007669"/>
    <property type="project" value="UniProtKB-UniRule"/>
</dbReference>
<comment type="similarity">
    <text evidence="9">Belongs to the FtsQ/DivIB family. FtsQ subfamily.</text>
</comment>
<evidence type="ECO:0000256" key="3">
    <source>
        <dbReference type="ARBA" id="ARBA00022519"/>
    </source>
</evidence>
<dbReference type="Gene3D" id="3.10.20.310">
    <property type="entry name" value="membrane protein fhac"/>
    <property type="match status" value="1"/>
</dbReference>
<feature type="region of interest" description="Disordered" evidence="10">
    <location>
        <begin position="1"/>
        <end position="32"/>
    </location>
</feature>
<evidence type="ECO:0000256" key="4">
    <source>
        <dbReference type="ARBA" id="ARBA00022618"/>
    </source>
</evidence>
<evidence type="ECO:0000256" key="1">
    <source>
        <dbReference type="ARBA" id="ARBA00004370"/>
    </source>
</evidence>
<gene>
    <name evidence="9" type="primary">ftsQ</name>
    <name evidence="12" type="ORF">SAMN05216186_11154</name>
</gene>
<dbReference type="GO" id="GO:0005886">
    <property type="term" value="C:plasma membrane"/>
    <property type="evidence" value="ECO:0007669"/>
    <property type="project" value="UniProtKB-SubCell"/>
</dbReference>
<dbReference type="PANTHER" id="PTHR35851">
    <property type="entry name" value="CELL DIVISION PROTEIN FTSQ"/>
    <property type="match status" value="1"/>
</dbReference>
<evidence type="ECO:0000313" key="13">
    <source>
        <dbReference type="Proteomes" id="UP000198706"/>
    </source>
</evidence>
<keyword evidence="8 9" id="KW-0131">Cell cycle</keyword>
<evidence type="ECO:0000256" key="7">
    <source>
        <dbReference type="ARBA" id="ARBA00023136"/>
    </source>
</evidence>
<dbReference type="STRING" id="137658.SAMN05216186_11154"/>
<keyword evidence="2 9" id="KW-1003">Cell membrane</keyword>
<keyword evidence="7 9" id="KW-0472">Membrane</keyword>
<protein>
    <recommendedName>
        <fullName evidence="9">Cell division protein FtsQ</fullName>
    </recommendedName>
</protein>
<proteinExistence type="inferred from homology"/>